<protein>
    <submittedName>
        <fullName evidence="1">Uncharacterized protein</fullName>
    </submittedName>
</protein>
<proteinExistence type="predicted"/>
<reference evidence="1" key="2">
    <citation type="journal article" date="2011" name="J. Bacteriol.">
        <title>Long-chain N-acyl amino acid synthases are linked to the putative PEP-CTERM/exosortase protein-sorting system in Gram-negative bacteria.</title>
        <authorList>
            <person name="Craig J.W."/>
            <person name="Cherry M.A."/>
            <person name="Brady S.F."/>
        </authorList>
    </citation>
    <scope>NUCLEOTIDE SEQUENCE</scope>
</reference>
<dbReference type="AlphaFoldDB" id="G4WVN7"/>
<evidence type="ECO:0000313" key="1">
    <source>
        <dbReference type="EMBL" id="AEQ20489.1"/>
    </source>
</evidence>
<reference evidence="1" key="1">
    <citation type="journal article" date="2004" name="Appl. Environ. Microbiol.">
        <title>Long-chain N-acyltyrosine synthases from environmental DNA.</title>
        <authorList>
            <person name="Brady S.F."/>
            <person name="Chao C.J."/>
            <person name="Clardy J."/>
        </authorList>
    </citation>
    <scope>NUCLEOTIDE SEQUENCE</scope>
</reference>
<sequence length="294" mass="33667">MSELVQTLKPGIPVMVADPVTYREYKLLLRSEHFIKPAHFHKFWKITRRTAKAVGVGISKIGKPMETHLREVLFFDTPKFRLYNHDFILRRRMFYKKGLPQSNHELTLKFRHPDRQAATAVDVRPLLPCIHTIKFKEEILTERGKASGMRMIYSHGCELDTPNVIVTQSFESITQVFPALLKTGAKAKTLLSIVNGVAIEEILVNFGEIDFGGKVTARATLAIWRNRMTQEHLVGEYSYQIKFSDLDGFHGKPRELSEAFFLRLQEDAHDWLHIGTTKTAMVYGLGKTPVTNTE</sequence>
<accession>G4WVN7</accession>
<dbReference type="EMBL" id="JF429412">
    <property type="protein sequence ID" value="AEQ20489.1"/>
    <property type="molecule type" value="Genomic_DNA"/>
</dbReference>
<organism evidence="1">
    <name type="scientific">uncultured bacterium CSL144</name>
    <dbReference type="NCBI Taxonomy" id="1091570"/>
    <lineage>
        <taxon>Bacteria</taxon>
        <taxon>environmental samples</taxon>
    </lineage>
</organism>
<name>G4WVN7_9BACT</name>